<gene>
    <name evidence="3" type="primary">LOC100279446</name>
</gene>
<evidence type="ECO:0000313" key="4">
    <source>
        <dbReference type="Proteomes" id="UP000007305"/>
    </source>
</evidence>
<dbReference type="AlphaFoldDB" id="A0A804LG80"/>
<reference evidence="4" key="1">
    <citation type="submission" date="2015-12" db="EMBL/GenBank/DDBJ databases">
        <title>Update maize B73 reference genome by single molecule sequencing technologies.</title>
        <authorList>
            <consortium name="Maize Genome Sequencing Project"/>
            <person name="Ware D."/>
        </authorList>
    </citation>
    <scope>NUCLEOTIDE SEQUENCE [LARGE SCALE GENOMIC DNA]</scope>
    <source>
        <strain evidence="4">cv. B73</strain>
    </source>
</reference>
<feature type="region of interest" description="Disordered" evidence="1">
    <location>
        <begin position="367"/>
        <end position="386"/>
    </location>
</feature>
<dbReference type="SUPFAM" id="SSF46938">
    <property type="entry name" value="CRAL/TRIO N-terminal domain"/>
    <property type="match status" value="1"/>
</dbReference>
<dbReference type="Proteomes" id="UP000007305">
    <property type="component" value="Chromosome 1"/>
</dbReference>
<dbReference type="Gene3D" id="3.40.525.10">
    <property type="entry name" value="CRAL-TRIO lipid binding domain"/>
    <property type="match status" value="1"/>
</dbReference>
<evidence type="ECO:0000256" key="1">
    <source>
        <dbReference type="SAM" id="MobiDB-lite"/>
    </source>
</evidence>
<dbReference type="PANTHER" id="PTHR47104:SF1">
    <property type="entry name" value="SEC14P-LIKE PHOSPHATIDYLINOSITOL TRANSFER FAMILY PROTEIN"/>
    <property type="match status" value="1"/>
</dbReference>
<reference evidence="3" key="2">
    <citation type="submission" date="2019-07" db="EMBL/GenBank/DDBJ databases">
        <authorList>
            <person name="Seetharam A."/>
            <person name="Woodhouse M."/>
            <person name="Cannon E."/>
        </authorList>
    </citation>
    <scope>NUCLEOTIDE SEQUENCE [LARGE SCALE GENOMIC DNA]</scope>
    <source>
        <strain evidence="3">cv. B73</strain>
    </source>
</reference>
<proteinExistence type="predicted"/>
<protein>
    <recommendedName>
        <fullName evidence="2">CRAL-TRIO domain-containing protein</fullName>
    </recommendedName>
</protein>
<name>A0A804LG80_MAIZE</name>
<reference evidence="3" key="3">
    <citation type="submission" date="2021-05" db="UniProtKB">
        <authorList>
            <consortium name="EnsemblPlants"/>
        </authorList>
    </citation>
    <scope>IDENTIFICATION</scope>
    <source>
        <strain evidence="3">cv. B73</strain>
    </source>
</reference>
<dbReference type="Pfam" id="PF00650">
    <property type="entry name" value="CRAL_TRIO"/>
    <property type="match status" value="1"/>
</dbReference>
<dbReference type="SUPFAM" id="SSF52087">
    <property type="entry name" value="CRAL/TRIO domain"/>
    <property type="match status" value="1"/>
</dbReference>
<evidence type="ECO:0000313" key="3">
    <source>
        <dbReference type="EnsemblPlants" id="Zm00001eb008830_P003"/>
    </source>
</evidence>
<dbReference type="InterPro" id="IPR001251">
    <property type="entry name" value="CRAL-TRIO_dom"/>
</dbReference>
<sequence>MAIDKVDAKEREKIEAVRKLLCKQAPLSAKQAQYCNDACLERFLRSRGDSVKKAAKHLRTVLSWRESVGADHIMADEFSAELADGVAFVSGHDDDGRPVVVFRIKQDYPKFHSQKSFVRLLVFTLEVAVACMSRFVDQFVVLFDANRRRLLPRPPPPRLRHRPALPLLRPLEGGAAVRGAGASDGGGVLPGLRGLARGRVFHGVPADRVAAVRAGGRRGEEPGRGVGLVAVLRHPHRQPHQAVVPLHHPHLGGLPLRGAHLQQPVAGRRVPALRALLLLRLARHAALHGRHAAAVPARRGRAPDAVLRRQGPEDPAAAAAVPADAAPVVPAVAVDAVRVPEGRAGQPRGARARVLPPVPALLPPALRRDFLPRQDAPPARRPHIHRRRQVQAEAGAAAAAAASPRWAPPPAPLPAAAEDLILVSSLHGDQRIFLHTP</sequence>
<accession>A0A804LG80</accession>
<organism evidence="3 4">
    <name type="scientific">Zea mays</name>
    <name type="common">Maize</name>
    <dbReference type="NCBI Taxonomy" id="4577"/>
    <lineage>
        <taxon>Eukaryota</taxon>
        <taxon>Viridiplantae</taxon>
        <taxon>Streptophyta</taxon>
        <taxon>Embryophyta</taxon>
        <taxon>Tracheophyta</taxon>
        <taxon>Spermatophyta</taxon>
        <taxon>Magnoliopsida</taxon>
        <taxon>Liliopsida</taxon>
        <taxon>Poales</taxon>
        <taxon>Poaceae</taxon>
        <taxon>PACMAD clade</taxon>
        <taxon>Panicoideae</taxon>
        <taxon>Andropogonodae</taxon>
        <taxon>Andropogoneae</taxon>
        <taxon>Tripsacinae</taxon>
        <taxon>Zea</taxon>
    </lineage>
</organism>
<dbReference type="CDD" id="cd00170">
    <property type="entry name" value="SEC14"/>
    <property type="match status" value="1"/>
</dbReference>
<dbReference type="OrthoDB" id="75724at2759"/>
<evidence type="ECO:0000259" key="2">
    <source>
        <dbReference type="Pfam" id="PF00650"/>
    </source>
</evidence>
<dbReference type="InterPro" id="IPR036273">
    <property type="entry name" value="CRAL/TRIO_N_dom_sf"/>
</dbReference>
<dbReference type="PANTHER" id="PTHR47104">
    <property type="entry name" value="SEC14P-LIKE PHOSPHATIDYLINOSITOL TRANSFER FAMILY PROTEIN"/>
    <property type="match status" value="1"/>
</dbReference>
<keyword evidence="4" id="KW-1185">Reference proteome</keyword>
<feature type="domain" description="CRAL-TRIO" evidence="2">
    <location>
        <begin position="84"/>
        <end position="146"/>
    </location>
</feature>
<dbReference type="InterPro" id="IPR036865">
    <property type="entry name" value="CRAL-TRIO_dom_sf"/>
</dbReference>
<dbReference type="EnsemblPlants" id="Zm00001eb008830_T003">
    <property type="protein sequence ID" value="Zm00001eb008830_P003"/>
    <property type="gene ID" value="Zm00001eb008830"/>
</dbReference>
<dbReference type="Gramene" id="Zm00001eb008830_T003">
    <property type="protein sequence ID" value="Zm00001eb008830_P003"/>
    <property type="gene ID" value="Zm00001eb008830"/>
</dbReference>